<accession>A0A151R266</accession>
<feature type="compositionally biased region" description="Basic and acidic residues" evidence="4">
    <location>
        <begin position="226"/>
        <end position="246"/>
    </location>
</feature>
<gene>
    <name evidence="5" type="ORF">KK1_042253</name>
</gene>
<feature type="compositionally biased region" description="Polar residues" evidence="4">
    <location>
        <begin position="277"/>
        <end position="288"/>
    </location>
</feature>
<feature type="region of interest" description="Disordered" evidence="4">
    <location>
        <begin position="40"/>
        <end position="71"/>
    </location>
</feature>
<organism evidence="5 6">
    <name type="scientific">Cajanus cajan</name>
    <name type="common">Pigeon pea</name>
    <name type="synonym">Cajanus indicus</name>
    <dbReference type="NCBI Taxonomy" id="3821"/>
    <lineage>
        <taxon>Eukaryota</taxon>
        <taxon>Viridiplantae</taxon>
        <taxon>Streptophyta</taxon>
        <taxon>Embryophyta</taxon>
        <taxon>Tracheophyta</taxon>
        <taxon>Spermatophyta</taxon>
        <taxon>Magnoliopsida</taxon>
        <taxon>eudicotyledons</taxon>
        <taxon>Gunneridae</taxon>
        <taxon>Pentapetalae</taxon>
        <taxon>rosids</taxon>
        <taxon>fabids</taxon>
        <taxon>Fabales</taxon>
        <taxon>Fabaceae</taxon>
        <taxon>Papilionoideae</taxon>
        <taxon>50 kb inversion clade</taxon>
        <taxon>NPAAA clade</taxon>
        <taxon>indigoferoid/millettioid clade</taxon>
        <taxon>Phaseoleae</taxon>
        <taxon>Cajanus</taxon>
    </lineage>
</organism>
<dbReference type="PANTHER" id="PTHR16684">
    <property type="entry name" value="CENTROMERE PROTEIN C"/>
    <property type="match status" value="1"/>
</dbReference>
<evidence type="ECO:0000313" key="5">
    <source>
        <dbReference type="EMBL" id="KYP36613.1"/>
    </source>
</evidence>
<dbReference type="GO" id="GO:0019237">
    <property type="term" value="F:centromeric DNA binding"/>
    <property type="evidence" value="ECO:0007669"/>
    <property type="project" value="InterPro"/>
</dbReference>
<feature type="non-terminal residue" evidence="5">
    <location>
        <position position="1"/>
    </location>
</feature>
<proteinExistence type="inferred from homology"/>
<evidence type="ECO:0000256" key="3">
    <source>
        <dbReference type="ARBA" id="ARBA00023242"/>
    </source>
</evidence>
<dbReference type="GO" id="GO:0051315">
    <property type="term" value="P:attachment of mitotic spindle microtubules to kinetochore"/>
    <property type="evidence" value="ECO:0007669"/>
    <property type="project" value="TreeGrafter"/>
</dbReference>
<dbReference type="GO" id="GO:0005634">
    <property type="term" value="C:nucleus"/>
    <property type="evidence" value="ECO:0007669"/>
    <property type="project" value="UniProtKB-SubCell"/>
</dbReference>
<keyword evidence="3" id="KW-0539">Nucleus</keyword>
<evidence type="ECO:0000256" key="2">
    <source>
        <dbReference type="ARBA" id="ARBA00010291"/>
    </source>
</evidence>
<dbReference type="Proteomes" id="UP000075243">
    <property type="component" value="Unassembled WGS sequence"/>
</dbReference>
<evidence type="ECO:0000256" key="1">
    <source>
        <dbReference type="ARBA" id="ARBA00004123"/>
    </source>
</evidence>
<protein>
    <submittedName>
        <fullName evidence="5">Uncharacterized protein</fullName>
    </submittedName>
</protein>
<dbReference type="EMBL" id="KQ484191">
    <property type="protein sequence ID" value="KYP36613.1"/>
    <property type="molecule type" value="Genomic_DNA"/>
</dbReference>
<reference evidence="5" key="1">
    <citation type="journal article" date="2012" name="Nat. Biotechnol.">
        <title>Draft genome sequence of pigeonpea (Cajanus cajan), an orphan legume crop of resource-poor farmers.</title>
        <authorList>
            <person name="Varshney R.K."/>
            <person name="Chen W."/>
            <person name="Li Y."/>
            <person name="Bharti A.K."/>
            <person name="Saxena R.K."/>
            <person name="Schlueter J.A."/>
            <person name="Donoghue M.T."/>
            <person name="Azam S."/>
            <person name="Fan G."/>
            <person name="Whaley A.M."/>
            <person name="Farmer A.D."/>
            <person name="Sheridan J."/>
            <person name="Iwata A."/>
            <person name="Tuteja R."/>
            <person name="Penmetsa R.V."/>
            <person name="Wu W."/>
            <person name="Upadhyaya H.D."/>
            <person name="Yang S.P."/>
            <person name="Shah T."/>
            <person name="Saxena K.B."/>
            <person name="Michael T."/>
            <person name="McCombie W.R."/>
            <person name="Yang B."/>
            <person name="Zhang G."/>
            <person name="Yang H."/>
            <person name="Wang J."/>
            <person name="Spillane C."/>
            <person name="Cook D.R."/>
            <person name="May G.D."/>
            <person name="Xu X."/>
            <person name="Jackson S.A."/>
        </authorList>
    </citation>
    <scope>NUCLEOTIDE SEQUENCE [LARGE SCALE GENOMIC DNA]</scope>
</reference>
<dbReference type="Gramene" id="C.cajan_40827.t">
    <property type="protein sequence ID" value="C.cajan_40827.t"/>
    <property type="gene ID" value="C.cajan_40827"/>
</dbReference>
<dbReference type="InterPro" id="IPR028386">
    <property type="entry name" value="CENP-C/Mif2/cnp3"/>
</dbReference>
<dbReference type="GO" id="GO:0051455">
    <property type="term" value="P:spindle attachment to meiosis I kinetochore"/>
    <property type="evidence" value="ECO:0007669"/>
    <property type="project" value="TreeGrafter"/>
</dbReference>
<sequence>LQVISVLFSFNFSILLPQALRSPAKLLQQAKSILDANPKFFNSEDSQKTNDAQEDGEFRPRPGLGLKRPRFSMKPTENSLKYRHRYKRIYYNKAVNTMNKYRSVSLMPKLDKHIGFYNKHKNDLEAENKVRLPYPIKKTIEDNKIKKNTHLIIERKEKSITYCGDWRHWVAQYVKLHLNEVAKKSPDSIKAIWRNFYFNESRAGKSYAKTKFIDQSKPAEFQANAMDKHTRRSDDPEHCLQEKADRSMVPVNGQKRVKSRSQRVSKDKKPLKRQSLAAASTSWTSGLRRSTRMRTRPLEYWKGERPIYGRVHEGLVTVIGVKCMSPGSDGKPTMKVKSYVSDEHKELLELASLH</sequence>
<dbReference type="STRING" id="3821.A0A151R266"/>
<dbReference type="GO" id="GO:0000776">
    <property type="term" value="C:kinetochore"/>
    <property type="evidence" value="ECO:0007669"/>
    <property type="project" value="InterPro"/>
</dbReference>
<dbReference type="GO" id="GO:0051382">
    <property type="term" value="P:kinetochore assembly"/>
    <property type="evidence" value="ECO:0007669"/>
    <property type="project" value="InterPro"/>
</dbReference>
<comment type="similarity">
    <text evidence="2">Belongs to the CENP-C/MIF2 family.</text>
</comment>
<dbReference type="PANTHER" id="PTHR16684:SF11">
    <property type="entry name" value="CENTROMERE PROTEIN C"/>
    <property type="match status" value="1"/>
</dbReference>
<feature type="region of interest" description="Disordered" evidence="4">
    <location>
        <begin position="225"/>
        <end position="289"/>
    </location>
</feature>
<evidence type="ECO:0000313" key="6">
    <source>
        <dbReference type="Proteomes" id="UP000075243"/>
    </source>
</evidence>
<dbReference type="AlphaFoldDB" id="A0A151R266"/>
<evidence type="ECO:0000256" key="4">
    <source>
        <dbReference type="SAM" id="MobiDB-lite"/>
    </source>
</evidence>
<keyword evidence="6" id="KW-1185">Reference proteome</keyword>
<name>A0A151R266_CAJCA</name>
<comment type="subcellular location">
    <subcellularLocation>
        <location evidence="1">Nucleus</location>
    </subcellularLocation>
</comment>